<sequence>MSDAMNNAPISAEKQQWLSSSVSQPHEQLQSPFFSKFPAEIRIMIYQQLLPVPGHAVHLESYHDHRIHYHVYGAVTIGNPCLFACDFATWEGHSGRNEKDSFHMNHRRCFSAFPDKVGKVIKSYGAEWEARSRSSIVALMLTCAKATAELRHELYSSTSMIVRGYGSSSIWSLLTTFSDAALSSLKTLVIVVEANTPMYIPNSEYLRRCGPEENDRQLANILISTIREEEAHWRGLWQIVGLATSLQDLHVKIHDARWRISEAELLRPLQALTVPNFTVQLPWLRSYKPKLALDADEGYAFKILRPTPEQARVRPDEAEWIGSLPHRSDSCCMVTAKLLLCLLTFTGAHDLGIISVQEVGDIHVAVAETFILYEIYKPLADVARKPSQACRKGLRLRSSLDYFMSHISVDSRTLNQILLS</sequence>
<feature type="domain" description="DUF7730" evidence="1">
    <location>
        <begin position="26"/>
        <end position="285"/>
    </location>
</feature>
<dbReference type="Pfam" id="PF24864">
    <property type="entry name" value="DUF7730"/>
    <property type="match status" value="1"/>
</dbReference>
<dbReference type="Proteomes" id="UP000799302">
    <property type="component" value="Unassembled WGS sequence"/>
</dbReference>
<proteinExistence type="predicted"/>
<reference evidence="2" key="1">
    <citation type="journal article" date="2020" name="Stud. Mycol.">
        <title>101 Dothideomycetes genomes: a test case for predicting lifestyles and emergence of pathogens.</title>
        <authorList>
            <person name="Haridas S."/>
            <person name="Albert R."/>
            <person name="Binder M."/>
            <person name="Bloem J."/>
            <person name="Labutti K."/>
            <person name="Salamov A."/>
            <person name="Andreopoulos B."/>
            <person name="Baker S."/>
            <person name="Barry K."/>
            <person name="Bills G."/>
            <person name="Bluhm B."/>
            <person name="Cannon C."/>
            <person name="Castanera R."/>
            <person name="Culley D."/>
            <person name="Daum C."/>
            <person name="Ezra D."/>
            <person name="Gonzalez J."/>
            <person name="Henrissat B."/>
            <person name="Kuo A."/>
            <person name="Liang C."/>
            <person name="Lipzen A."/>
            <person name="Lutzoni F."/>
            <person name="Magnuson J."/>
            <person name="Mondo S."/>
            <person name="Nolan M."/>
            <person name="Ohm R."/>
            <person name="Pangilinan J."/>
            <person name="Park H.-J."/>
            <person name="Ramirez L."/>
            <person name="Alfaro M."/>
            <person name="Sun H."/>
            <person name="Tritt A."/>
            <person name="Yoshinaga Y."/>
            <person name="Zwiers L.-H."/>
            <person name="Turgeon B."/>
            <person name="Goodwin S."/>
            <person name="Spatafora J."/>
            <person name="Crous P."/>
            <person name="Grigoriev I."/>
        </authorList>
    </citation>
    <scope>NUCLEOTIDE SEQUENCE</scope>
    <source>
        <strain evidence="2">CBS 115976</strain>
    </source>
</reference>
<dbReference type="PANTHER" id="PTHR42085">
    <property type="entry name" value="F-BOX DOMAIN-CONTAINING PROTEIN"/>
    <property type="match status" value="1"/>
</dbReference>
<evidence type="ECO:0000313" key="3">
    <source>
        <dbReference type="Proteomes" id="UP000799302"/>
    </source>
</evidence>
<dbReference type="InterPro" id="IPR056632">
    <property type="entry name" value="DUF7730"/>
</dbReference>
<name>A0A6A6UEH4_9PEZI</name>
<protein>
    <recommendedName>
        <fullName evidence="1">DUF7730 domain-containing protein</fullName>
    </recommendedName>
</protein>
<organism evidence="2 3">
    <name type="scientific">Microthyrium microscopicum</name>
    <dbReference type="NCBI Taxonomy" id="703497"/>
    <lineage>
        <taxon>Eukaryota</taxon>
        <taxon>Fungi</taxon>
        <taxon>Dikarya</taxon>
        <taxon>Ascomycota</taxon>
        <taxon>Pezizomycotina</taxon>
        <taxon>Dothideomycetes</taxon>
        <taxon>Dothideomycetes incertae sedis</taxon>
        <taxon>Microthyriales</taxon>
        <taxon>Microthyriaceae</taxon>
        <taxon>Microthyrium</taxon>
    </lineage>
</organism>
<dbReference type="OrthoDB" id="4757095at2759"/>
<keyword evidence="3" id="KW-1185">Reference proteome</keyword>
<dbReference type="EMBL" id="MU004235">
    <property type="protein sequence ID" value="KAF2669284.1"/>
    <property type="molecule type" value="Genomic_DNA"/>
</dbReference>
<evidence type="ECO:0000313" key="2">
    <source>
        <dbReference type="EMBL" id="KAF2669284.1"/>
    </source>
</evidence>
<evidence type="ECO:0000259" key="1">
    <source>
        <dbReference type="Pfam" id="PF24864"/>
    </source>
</evidence>
<accession>A0A6A6UEH4</accession>
<dbReference type="InterPro" id="IPR038883">
    <property type="entry name" value="AN11006-like"/>
</dbReference>
<gene>
    <name evidence="2" type="ORF">BT63DRAFT_439983</name>
</gene>
<dbReference type="PANTHER" id="PTHR42085:SF8">
    <property type="entry name" value="F-BOX DOMAIN-CONTAINING PROTEIN"/>
    <property type="match status" value="1"/>
</dbReference>
<dbReference type="AlphaFoldDB" id="A0A6A6UEH4"/>